<dbReference type="Proteomes" id="UP001600165">
    <property type="component" value="Unassembled WGS sequence"/>
</dbReference>
<keyword evidence="3" id="KW-1133">Transmembrane helix</keyword>
<reference evidence="4 5" key="1">
    <citation type="submission" date="2024-10" db="EMBL/GenBank/DDBJ databases">
        <authorList>
            <person name="Ratan Roy A."/>
            <person name="Morales Sandoval P.H."/>
            <person name="De Los Santos Villalobos S."/>
            <person name="Chakraborty S."/>
            <person name="Mukherjee J."/>
        </authorList>
    </citation>
    <scope>NUCLEOTIDE SEQUENCE [LARGE SCALE GENOMIC DNA]</scope>
    <source>
        <strain evidence="4 5">S1</strain>
    </source>
</reference>
<sequence length="1008" mass="112097">MTVTRLSTPLFSKQRLLKIVNLRSGEGHRTLLMFAFYTATSMGILWLEVSSAALFLGQYGAQSLPLIYIFSAVVGFGLSFIYAWLQRLLPLRWVIVLIALLMALPLPLFWLGMALPALAAITVFVMRLWVEAIYSLNDLNVAVTANQLFNIREIKRSYPIISSGNLVADVLSGFSIYLLLRLLGLKNVIVLACLMMLVGGGILIYISDRYEHAFPESLKRTEDNASNHSTRRLRGSTRQYVILLFSFFALGQAVMYLVEFQYLLQLDATLDAQAIATFLGIFSGILGLMELLTQWFTSSRLIERAGVFTVTMLLPLVILTLGSLSLVLSWPTLLGSSSLLVGLVVLKFMDEWLRYTLVASTRPILFQPIPDSSRGRLQSFIGGIAEPLSMGSTGVGILLTIWFCNQLGRSSVSFQSRVFLLEVLIAAAIWLGAIFLLRSRYLNLLVLSAERGLLSFSDANLRVLKRAFIEQLEQPGREADKRSCVELLSYIDPSGVGDVLAPLLPGLSASLQKQSLEAMLEYPSLDCLPPVRSLTESTPPPEVLALALRYIWIAEADPDINALKRYLNPETDPVVRGTAASLMLRRGNPRQKAEATNALRQMLAHPRERERVMGCRALGEADYMQALRLYIPNLLQDESLRVRRALLEAIAATRLEEYYPSLLKGLSYKSTRDAAVNALVRLGNEALPMLRRLAEDYHQAEALRNQAWQVIGQIGTIEALDLLVSRLQTAWGDTRRTILRILLRLSQETGLKRSKGIDVALDRLGRPGIERLLNQELTFMGQIYAGLIDISADEVTGREADLFRNALRDMLVDSRERLFMLMRFLYPSGTIQAAQVSLQGSPASRARGLEILDNTLDIPSKRAVLSVLDHRPDAEKLLSLANLAPHQPMSASSRLRYLMDLRHFLSDWAFACCFHLARQQQWSLMTAQTVAGLRHPTGFIREAVLAYLQLASPRVLAEVLPQMQADTNPLVAAQVKQLMFELGLSGDRLGLSQTEAAPGSLNLGSLPT</sequence>
<dbReference type="EMBL" id="JBHZOL010000075">
    <property type="protein sequence ID" value="MFE4106907.1"/>
    <property type="molecule type" value="Genomic_DNA"/>
</dbReference>
<feature type="transmembrane region" description="Helical" evidence="3">
    <location>
        <begin position="301"/>
        <end position="321"/>
    </location>
</feature>
<dbReference type="RefSeq" id="WP_377965116.1">
    <property type="nucleotide sequence ID" value="NZ_JBHZOL010000075.1"/>
</dbReference>
<comment type="caution">
    <text evidence="4">The sequence shown here is derived from an EMBL/GenBank/DDBJ whole genome shotgun (WGS) entry which is preliminary data.</text>
</comment>
<evidence type="ECO:0000313" key="5">
    <source>
        <dbReference type="Proteomes" id="UP001600165"/>
    </source>
</evidence>
<evidence type="ECO:0000256" key="3">
    <source>
        <dbReference type="SAM" id="Phobius"/>
    </source>
</evidence>
<feature type="transmembrane region" description="Helical" evidence="3">
    <location>
        <begin position="66"/>
        <end position="85"/>
    </location>
</feature>
<feature type="transmembrane region" description="Helical" evidence="3">
    <location>
        <begin position="158"/>
        <end position="179"/>
    </location>
</feature>
<feature type="transmembrane region" description="Helical" evidence="3">
    <location>
        <begin position="92"/>
        <end position="111"/>
    </location>
</feature>
<feature type="transmembrane region" description="Helical" evidence="3">
    <location>
        <begin position="185"/>
        <end position="206"/>
    </location>
</feature>
<dbReference type="SUPFAM" id="SSF103473">
    <property type="entry name" value="MFS general substrate transporter"/>
    <property type="match status" value="1"/>
</dbReference>
<keyword evidence="3" id="KW-0812">Transmembrane</keyword>
<dbReference type="Gene3D" id="1.25.10.10">
    <property type="entry name" value="Leucine-rich Repeat Variant"/>
    <property type="match status" value="1"/>
</dbReference>
<accession>A0ABW6IFE6</accession>
<protein>
    <submittedName>
        <fullName evidence="4">HEAT repeat domain-containing protein</fullName>
    </submittedName>
</protein>
<keyword evidence="1" id="KW-0042">Antenna complex</keyword>
<feature type="transmembrane region" description="Helical" evidence="3">
    <location>
        <begin position="418"/>
        <end position="437"/>
    </location>
</feature>
<keyword evidence="3" id="KW-0472">Membrane</keyword>
<evidence type="ECO:0000313" key="4">
    <source>
        <dbReference type="EMBL" id="MFE4106907.1"/>
    </source>
</evidence>
<dbReference type="InterPro" id="IPR036259">
    <property type="entry name" value="MFS_trans_sf"/>
</dbReference>
<gene>
    <name evidence="4" type="ORF">ACFVKH_11500</name>
</gene>
<feature type="transmembrane region" description="Helical" evidence="3">
    <location>
        <begin position="240"/>
        <end position="258"/>
    </location>
</feature>
<dbReference type="InterPro" id="IPR016024">
    <property type="entry name" value="ARM-type_fold"/>
</dbReference>
<organism evidence="4 5">
    <name type="scientific">Almyronema epifaneia S1</name>
    <dbReference type="NCBI Taxonomy" id="2991925"/>
    <lineage>
        <taxon>Bacteria</taxon>
        <taxon>Bacillati</taxon>
        <taxon>Cyanobacteriota</taxon>
        <taxon>Cyanophyceae</taxon>
        <taxon>Nodosilineales</taxon>
        <taxon>Nodosilineaceae</taxon>
        <taxon>Almyronema</taxon>
        <taxon>Almyronema epifaneia</taxon>
    </lineage>
</organism>
<name>A0ABW6IFE6_9CYAN</name>
<dbReference type="Pfam" id="PF13646">
    <property type="entry name" value="HEAT_2"/>
    <property type="match status" value="1"/>
</dbReference>
<evidence type="ECO:0000256" key="1">
    <source>
        <dbReference type="ARBA" id="ARBA00022549"/>
    </source>
</evidence>
<proteinExistence type="predicted"/>
<keyword evidence="5" id="KW-1185">Reference proteome</keyword>
<dbReference type="InterPro" id="IPR011989">
    <property type="entry name" value="ARM-like"/>
</dbReference>
<feature type="transmembrane region" description="Helical" evidence="3">
    <location>
        <begin position="31"/>
        <end position="54"/>
    </location>
</feature>
<feature type="transmembrane region" description="Helical" evidence="3">
    <location>
        <begin position="270"/>
        <end position="289"/>
    </location>
</feature>
<evidence type="ECO:0000256" key="2">
    <source>
        <dbReference type="ARBA" id="ARBA00022738"/>
    </source>
</evidence>
<dbReference type="SUPFAM" id="SSF48371">
    <property type="entry name" value="ARM repeat"/>
    <property type="match status" value="1"/>
</dbReference>
<keyword evidence="2" id="KW-0605">Phycobilisome</keyword>